<accession>A0A3N4JGH3</accession>
<feature type="transmembrane region" description="Helical" evidence="1">
    <location>
        <begin position="61"/>
        <end position="77"/>
    </location>
</feature>
<reference evidence="2 3" key="1">
    <citation type="journal article" date="2018" name="Nat. Ecol. Evol.">
        <title>Pezizomycetes genomes reveal the molecular basis of ectomycorrhizal truffle lifestyle.</title>
        <authorList>
            <person name="Murat C."/>
            <person name="Payen T."/>
            <person name="Noel B."/>
            <person name="Kuo A."/>
            <person name="Morin E."/>
            <person name="Chen J."/>
            <person name="Kohler A."/>
            <person name="Krizsan K."/>
            <person name="Balestrini R."/>
            <person name="Da Silva C."/>
            <person name="Montanini B."/>
            <person name="Hainaut M."/>
            <person name="Levati E."/>
            <person name="Barry K.W."/>
            <person name="Belfiori B."/>
            <person name="Cichocki N."/>
            <person name="Clum A."/>
            <person name="Dockter R.B."/>
            <person name="Fauchery L."/>
            <person name="Guy J."/>
            <person name="Iotti M."/>
            <person name="Le Tacon F."/>
            <person name="Lindquist E.A."/>
            <person name="Lipzen A."/>
            <person name="Malagnac F."/>
            <person name="Mello A."/>
            <person name="Molinier V."/>
            <person name="Miyauchi S."/>
            <person name="Poulain J."/>
            <person name="Riccioni C."/>
            <person name="Rubini A."/>
            <person name="Sitrit Y."/>
            <person name="Splivallo R."/>
            <person name="Traeger S."/>
            <person name="Wang M."/>
            <person name="Zifcakova L."/>
            <person name="Wipf D."/>
            <person name="Zambonelli A."/>
            <person name="Paolocci F."/>
            <person name="Nowrousian M."/>
            <person name="Ottonello S."/>
            <person name="Baldrian P."/>
            <person name="Spatafora J.W."/>
            <person name="Henrissat B."/>
            <person name="Nagy L.G."/>
            <person name="Aury J.M."/>
            <person name="Wincker P."/>
            <person name="Grigoriev I.V."/>
            <person name="Bonfante P."/>
            <person name="Martin F.M."/>
        </authorList>
    </citation>
    <scope>NUCLEOTIDE SEQUENCE [LARGE SCALE GENOMIC DNA]</scope>
    <source>
        <strain evidence="2 3">120613-1</strain>
    </source>
</reference>
<evidence type="ECO:0000256" key="1">
    <source>
        <dbReference type="SAM" id="Phobius"/>
    </source>
</evidence>
<gene>
    <name evidence="2" type="ORF">L873DRAFT_1262074</name>
</gene>
<keyword evidence="1" id="KW-0812">Transmembrane</keyword>
<dbReference type="Proteomes" id="UP000276215">
    <property type="component" value="Unassembled WGS sequence"/>
</dbReference>
<evidence type="ECO:0000313" key="3">
    <source>
        <dbReference type="Proteomes" id="UP000276215"/>
    </source>
</evidence>
<evidence type="ECO:0000313" key="2">
    <source>
        <dbReference type="EMBL" id="RPA96068.1"/>
    </source>
</evidence>
<keyword evidence="3" id="KW-1185">Reference proteome</keyword>
<keyword evidence="1" id="KW-1133">Transmembrane helix</keyword>
<feature type="transmembrane region" description="Helical" evidence="1">
    <location>
        <begin position="21"/>
        <end position="41"/>
    </location>
</feature>
<protein>
    <submittedName>
        <fullName evidence="2">Uncharacterized protein</fullName>
    </submittedName>
</protein>
<proteinExistence type="predicted"/>
<dbReference type="EMBL" id="ML120418">
    <property type="protein sequence ID" value="RPA96068.1"/>
    <property type="molecule type" value="Genomic_DNA"/>
</dbReference>
<sequence>MISKLFIQGPLQQLSLSLTSSTRHLVLLLSKVLKLYFLFFFHQCERLVPRTLKCTDVSPSSAFITMLVTIILGVAYYDKA</sequence>
<keyword evidence="1" id="KW-0472">Membrane</keyword>
<name>A0A3N4JGH3_9PEZI</name>
<dbReference type="AlphaFoldDB" id="A0A3N4JGH3"/>
<organism evidence="2 3">
    <name type="scientific">Choiromyces venosus 120613-1</name>
    <dbReference type="NCBI Taxonomy" id="1336337"/>
    <lineage>
        <taxon>Eukaryota</taxon>
        <taxon>Fungi</taxon>
        <taxon>Dikarya</taxon>
        <taxon>Ascomycota</taxon>
        <taxon>Pezizomycotina</taxon>
        <taxon>Pezizomycetes</taxon>
        <taxon>Pezizales</taxon>
        <taxon>Tuberaceae</taxon>
        <taxon>Choiromyces</taxon>
    </lineage>
</organism>